<feature type="transmembrane region" description="Helical" evidence="4">
    <location>
        <begin position="109"/>
        <end position="127"/>
    </location>
</feature>
<dbReference type="RefSeq" id="WP_258569626.1">
    <property type="nucleotide sequence ID" value="NZ_JAKUDN010000002.1"/>
</dbReference>
<dbReference type="Gene3D" id="3.30.300.30">
    <property type="match status" value="1"/>
</dbReference>
<dbReference type="Pfam" id="PF07690">
    <property type="entry name" value="MFS_1"/>
    <property type="match status" value="1"/>
</dbReference>
<feature type="transmembrane region" description="Helical" evidence="4">
    <location>
        <begin position="405"/>
        <end position="422"/>
    </location>
</feature>
<dbReference type="InterPro" id="IPR000873">
    <property type="entry name" value="AMP-dep_synth/lig_dom"/>
</dbReference>
<dbReference type="InterPro" id="IPR011701">
    <property type="entry name" value="MFS"/>
</dbReference>
<dbReference type="InterPro" id="IPR042099">
    <property type="entry name" value="ANL_N_sf"/>
</dbReference>
<feature type="transmembrane region" description="Helical" evidence="4">
    <location>
        <begin position="687"/>
        <end position="707"/>
    </location>
</feature>
<dbReference type="SUPFAM" id="SSF56801">
    <property type="entry name" value="Acetyl-CoA synthetase-like"/>
    <property type="match status" value="1"/>
</dbReference>
<name>A0ABT1L6G8_9GAMM</name>
<dbReference type="InterPro" id="IPR050237">
    <property type="entry name" value="ATP-dep_AMP-bd_enzyme"/>
</dbReference>
<dbReference type="InterPro" id="IPR045851">
    <property type="entry name" value="AMP-bd_C_sf"/>
</dbReference>
<feature type="transmembrane region" description="Helical" evidence="4">
    <location>
        <begin position="295"/>
        <end position="314"/>
    </location>
</feature>
<organism evidence="6 7">
    <name type="scientific">Candidatus Synchoanobacter obligatus</name>
    <dbReference type="NCBI Taxonomy" id="2919597"/>
    <lineage>
        <taxon>Bacteria</taxon>
        <taxon>Pseudomonadati</taxon>
        <taxon>Pseudomonadota</taxon>
        <taxon>Gammaproteobacteria</taxon>
        <taxon>Candidatus Comchoanobacterales</taxon>
        <taxon>Candidatus Comchoanobacteraceae</taxon>
        <taxon>Candidatus Synchoanobacter</taxon>
    </lineage>
</organism>
<feature type="transmembrane region" description="Helical" evidence="4">
    <location>
        <begin position="21"/>
        <end position="43"/>
    </location>
</feature>
<feature type="transmembrane region" description="Helical" evidence="4">
    <location>
        <begin position="260"/>
        <end position="283"/>
    </location>
</feature>
<dbReference type="SUPFAM" id="SSF103473">
    <property type="entry name" value="MFS general substrate transporter"/>
    <property type="match status" value="1"/>
</dbReference>
<feature type="transmembrane region" description="Helical" evidence="4">
    <location>
        <begin position="174"/>
        <end position="196"/>
    </location>
</feature>
<gene>
    <name evidence="6" type="ORF">MKS91_04385</name>
</gene>
<evidence type="ECO:0000313" key="6">
    <source>
        <dbReference type="EMBL" id="MCP8352521.1"/>
    </source>
</evidence>
<comment type="caution">
    <text evidence="6">The sequence shown here is derived from an EMBL/GenBank/DDBJ whole genome shotgun (WGS) entry which is preliminary data.</text>
</comment>
<sequence length="1156" mass="128281">MILTTELLRKRKFLPLFITQLLGALNDNILRNGIIIFISFTLATDAQQAGIWANIATAMFILPVLIFSAISGELADKYKKSSLLRFVKLSEIFIIFYAAYLLLGDDPSPIFLMSCIFLMGTHAAIFSPAKFAYLPEYLEDDELLPANGLIEGSTFAVIAIGSGISTLIENTQFGIIAIVSIMMTVAVAGWLSSLIIPSNRAQNPHLKLQLNVLTSTQEKIDACSNNPDIWLPILGISWFWVVGMVHTANLANYVQFVLHYNASVLALLHSVFTIGIAFGSILCNKALKGEVNARFVPISLFLIGIFGIHLVSSSTSSVPIDAPLGTIKDFLGTWHNYIILLDFCAISIFSGLFVVPLYALLQKNSPQDSCAQVIATSNIVSGLYMICASLLSLFVLFILQLPITQLFFFTALFNIGLSMYLLKILPFSSIKPIVARAFKWFFRIETQGLEHFNTASKRLIIIANHVSFLDPVLLALFLPGEYIFAVDTEIAKTPIVKFARKFATAYEVDPTNPMQIRRIVDAISQGKRCIIFPEGRLTNTGSLMKIFEGTAAIANMSDADILPVHLSGLKYSLFSRLRGIFKLKLRTQVSITAFPTFKLIKDEALSSKEQRKKQVDQIHQALAYGQYVGEGRSPLYQSLIEAAKNHGYGHKIVEDFTRKKLSYRNLILKSLIIGRIIHQKAEKESNIGMLLPNTLANVVALFGLYAYRKVPTMLNYTAGSKNLVNSCITSQLKTVITSRQFISKADLAEELQALKGEVSQIIFLEDLAKNIGIGDKVKGLWRYLTINRFYRRNPQFVPAIDSPAAILFTSGSEGSPKGVVLSHRNITANIQQCCAVMDLNPTDTMFNALPMFHAFGFNLGTITPLLIGVKTFLYPNPKHFATVVELIYDTRATLLIGTNTFLSAYLKFSKSYDFNNLRMVFTGGEKLQDDTRTNWLEQRGIRLLEGYGSTECGPVISCNSLMYQKAHSVGMTLPGIETRYNPFPGLEIGGELCIRGENVMLGYLYLDNPGKIVPLPNGWYDTGDIVTYDDNGFITIVDRIKRFAKISGEMVSLSAIENEVAICWPEHIHGIVSMHDQKRGEKLILITDKPDADRAELARKLKSQGVSSIAVPSQIQVMKQIPLLGTGKVDYPKLIAFIKGIPSTTKNLLKKKKKDD</sequence>
<evidence type="ECO:0000256" key="1">
    <source>
        <dbReference type="ARBA" id="ARBA00022692"/>
    </source>
</evidence>
<keyword evidence="1 4" id="KW-0812">Transmembrane</keyword>
<evidence type="ECO:0000313" key="7">
    <source>
        <dbReference type="Proteomes" id="UP001320768"/>
    </source>
</evidence>
<evidence type="ECO:0000256" key="4">
    <source>
        <dbReference type="SAM" id="Phobius"/>
    </source>
</evidence>
<dbReference type="CDD" id="cd06173">
    <property type="entry name" value="MFS_MefA_like"/>
    <property type="match status" value="1"/>
</dbReference>
<dbReference type="PROSITE" id="PS00455">
    <property type="entry name" value="AMP_BINDING"/>
    <property type="match status" value="1"/>
</dbReference>
<accession>A0ABT1L6G8</accession>
<keyword evidence="7" id="KW-1185">Reference proteome</keyword>
<feature type="transmembrane region" description="Helical" evidence="4">
    <location>
        <begin position="49"/>
        <end position="70"/>
    </location>
</feature>
<feature type="transmembrane region" description="Helical" evidence="4">
    <location>
        <begin position="148"/>
        <end position="168"/>
    </location>
</feature>
<dbReference type="Pfam" id="PF01553">
    <property type="entry name" value="Acyltransferase"/>
    <property type="match status" value="1"/>
</dbReference>
<feature type="transmembrane region" description="Helical" evidence="4">
    <location>
        <begin position="373"/>
        <end position="399"/>
    </location>
</feature>
<dbReference type="InterPro" id="IPR020845">
    <property type="entry name" value="AMP-binding_CS"/>
</dbReference>
<feature type="transmembrane region" description="Helical" evidence="4">
    <location>
        <begin position="82"/>
        <end position="103"/>
    </location>
</feature>
<evidence type="ECO:0000256" key="3">
    <source>
        <dbReference type="ARBA" id="ARBA00023136"/>
    </source>
</evidence>
<protein>
    <submittedName>
        <fullName evidence="6">MFS transporter</fullName>
    </submittedName>
</protein>
<dbReference type="Proteomes" id="UP001320768">
    <property type="component" value="Unassembled WGS sequence"/>
</dbReference>
<dbReference type="CDD" id="cd07989">
    <property type="entry name" value="LPLAT_AGPAT-like"/>
    <property type="match status" value="1"/>
</dbReference>
<evidence type="ECO:0000256" key="2">
    <source>
        <dbReference type="ARBA" id="ARBA00022989"/>
    </source>
</evidence>
<dbReference type="Pfam" id="PF00501">
    <property type="entry name" value="AMP-binding"/>
    <property type="match status" value="1"/>
</dbReference>
<dbReference type="Gene3D" id="1.20.1250.20">
    <property type="entry name" value="MFS general substrate transporter like domains"/>
    <property type="match status" value="1"/>
</dbReference>
<keyword evidence="2 4" id="KW-1133">Transmembrane helix</keyword>
<dbReference type="PANTHER" id="PTHR43767:SF10">
    <property type="entry name" value="SURFACTIN SYNTHASE SUBUNIT 1"/>
    <property type="match status" value="1"/>
</dbReference>
<dbReference type="Gene3D" id="3.40.50.12780">
    <property type="entry name" value="N-terminal domain of ligase-like"/>
    <property type="match status" value="1"/>
</dbReference>
<feature type="transmembrane region" description="Helical" evidence="4">
    <location>
        <begin position="334"/>
        <end position="361"/>
    </location>
</feature>
<dbReference type="PANTHER" id="PTHR43767">
    <property type="entry name" value="LONG-CHAIN-FATTY-ACID--COA LIGASE"/>
    <property type="match status" value="1"/>
</dbReference>
<feature type="domain" description="Phospholipid/glycerol acyltransferase" evidence="5">
    <location>
        <begin position="459"/>
        <end position="569"/>
    </location>
</feature>
<dbReference type="SUPFAM" id="SSF69593">
    <property type="entry name" value="Glycerol-3-phosphate (1)-acyltransferase"/>
    <property type="match status" value="1"/>
</dbReference>
<dbReference type="EMBL" id="JAKUDN010000002">
    <property type="protein sequence ID" value="MCP8352521.1"/>
    <property type="molecule type" value="Genomic_DNA"/>
</dbReference>
<feature type="transmembrane region" description="Helical" evidence="4">
    <location>
        <begin position="229"/>
        <end position="248"/>
    </location>
</feature>
<dbReference type="SMART" id="SM00563">
    <property type="entry name" value="PlsC"/>
    <property type="match status" value="1"/>
</dbReference>
<reference evidence="6 7" key="1">
    <citation type="journal article" date="2022" name="Nat. Microbiol.">
        <title>The microbiome of a bacterivorous marine choanoflagellate contains a resource-demanding obligate bacterial associate.</title>
        <authorList>
            <person name="Needham D.M."/>
            <person name="Poirier C."/>
            <person name="Bachy C."/>
            <person name="George E.E."/>
            <person name="Wilken S."/>
            <person name="Yung C.C.M."/>
            <person name="Limardo A.J."/>
            <person name="Morando M."/>
            <person name="Sudek L."/>
            <person name="Malmstrom R.R."/>
            <person name="Keeling P.J."/>
            <person name="Santoro A.E."/>
            <person name="Worden A.Z."/>
        </authorList>
    </citation>
    <scope>NUCLEOTIDE SEQUENCE [LARGE SCALE GENOMIC DNA]</scope>
    <source>
        <strain evidence="6 7">Comchoano-2</strain>
    </source>
</reference>
<evidence type="ECO:0000259" key="5">
    <source>
        <dbReference type="SMART" id="SM00563"/>
    </source>
</evidence>
<dbReference type="InterPro" id="IPR002123">
    <property type="entry name" value="Plipid/glycerol_acylTrfase"/>
</dbReference>
<dbReference type="InterPro" id="IPR036259">
    <property type="entry name" value="MFS_trans_sf"/>
</dbReference>
<keyword evidence="3 4" id="KW-0472">Membrane</keyword>
<proteinExistence type="predicted"/>